<dbReference type="GO" id="GO:0016787">
    <property type="term" value="F:hydrolase activity"/>
    <property type="evidence" value="ECO:0007669"/>
    <property type="project" value="UniProtKB-KW"/>
</dbReference>
<keyword evidence="2" id="KW-0378">Hydrolase</keyword>
<comment type="caution">
    <text evidence="2">The sequence shown here is derived from an EMBL/GenBank/DDBJ whole genome shotgun (WGS) entry which is preliminary data.</text>
</comment>
<sequence length="286" mass="31947">MNLIFSGWVDSEGDEFYFEVRGVGQAILMIPPAGGDGDLYAAVADLLSNKFKVITYDRRANARSTMNHPQNFEISQQSRDAAVIIRAAGEESAVVFGNSSGAVIALDMARTHPQAVRAIIAHEPPLPALHPEREKWQRFFARCYITSFQYGSSFAAYRFMRGIEVPLWKLTKAQMKASSYAKKQGNTYNAPRVSPKAATDFLMKKELLPVTNYEPDTDAIRRNRVKAVIGAGEWSLEKKTWYAQSAKLLAQQLGCELTVFPGHHGSFMDRPAEWAAVLEKNLLELK</sequence>
<accession>A0ABT8N449</accession>
<dbReference type="InterPro" id="IPR029058">
    <property type="entry name" value="AB_hydrolase_fold"/>
</dbReference>
<evidence type="ECO:0000313" key="2">
    <source>
        <dbReference type="EMBL" id="MDN7242666.1"/>
    </source>
</evidence>
<dbReference type="InterPro" id="IPR000073">
    <property type="entry name" value="AB_hydrolase_1"/>
</dbReference>
<evidence type="ECO:0000313" key="3">
    <source>
        <dbReference type="Proteomes" id="UP001172055"/>
    </source>
</evidence>
<dbReference type="InterPro" id="IPR050471">
    <property type="entry name" value="AB_hydrolase"/>
</dbReference>
<organism evidence="2 3">
    <name type="scientific">Planococcus shixiaomingii</name>
    <dbReference type="NCBI Taxonomy" id="3058393"/>
    <lineage>
        <taxon>Bacteria</taxon>
        <taxon>Bacillati</taxon>
        <taxon>Bacillota</taxon>
        <taxon>Bacilli</taxon>
        <taxon>Bacillales</taxon>
        <taxon>Caryophanaceae</taxon>
        <taxon>Planococcus</taxon>
    </lineage>
</organism>
<proteinExistence type="predicted"/>
<evidence type="ECO:0000259" key="1">
    <source>
        <dbReference type="Pfam" id="PF00561"/>
    </source>
</evidence>
<reference evidence="2 3" key="1">
    <citation type="submission" date="2023-06" db="EMBL/GenBank/DDBJ databases">
        <title>Novel species in genus Planococcus.</title>
        <authorList>
            <person name="Ning S."/>
        </authorList>
    </citation>
    <scope>NUCLEOTIDE SEQUENCE [LARGE SCALE GENOMIC DNA]</scope>
    <source>
        <strain evidence="2 3">N028</strain>
    </source>
</reference>
<protein>
    <submittedName>
        <fullName evidence="2">Alpha/beta hydrolase</fullName>
    </submittedName>
</protein>
<feature type="domain" description="AB hydrolase-1" evidence="1">
    <location>
        <begin position="26"/>
        <end position="140"/>
    </location>
</feature>
<dbReference type="PANTHER" id="PTHR43433:SF5">
    <property type="entry name" value="AB HYDROLASE-1 DOMAIN-CONTAINING PROTEIN"/>
    <property type="match status" value="1"/>
</dbReference>
<dbReference type="SUPFAM" id="SSF53474">
    <property type="entry name" value="alpha/beta-Hydrolases"/>
    <property type="match status" value="1"/>
</dbReference>
<dbReference type="PANTHER" id="PTHR43433">
    <property type="entry name" value="HYDROLASE, ALPHA/BETA FOLD FAMILY PROTEIN"/>
    <property type="match status" value="1"/>
</dbReference>
<gene>
    <name evidence="2" type="ORF">QWY14_12700</name>
</gene>
<name>A0ABT8N449_9BACL</name>
<dbReference type="RefSeq" id="WP_301724218.1">
    <property type="nucleotide sequence ID" value="NZ_JAUJWV010000002.1"/>
</dbReference>
<dbReference type="Proteomes" id="UP001172055">
    <property type="component" value="Unassembled WGS sequence"/>
</dbReference>
<keyword evidence="3" id="KW-1185">Reference proteome</keyword>
<dbReference type="EMBL" id="JAUJWV010000002">
    <property type="protein sequence ID" value="MDN7242666.1"/>
    <property type="molecule type" value="Genomic_DNA"/>
</dbReference>
<dbReference type="Gene3D" id="3.40.50.1820">
    <property type="entry name" value="alpha/beta hydrolase"/>
    <property type="match status" value="1"/>
</dbReference>
<dbReference type="Pfam" id="PF00561">
    <property type="entry name" value="Abhydrolase_1"/>
    <property type="match status" value="1"/>
</dbReference>